<keyword evidence="4" id="KW-0479">Metal-binding</keyword>
<gene>
    <name evidence="11" type="ORF">HRI_001497400</name>
</gene>
<evidence type="ECO:0000256" key="3">
    <source>
        <dbReference type="ARBA" id="ARBA00022473"/>
    </source>
</evidence>
<dbReference type="InterPro" id="IPR007818">
    <property type="entry name" value="SHI"/>
</dbReference>
<dbReference type="EMBL" id="BSYR01000015">
    <property type="protein sequence ID" value="GMI78281.1"/>
    <property type="molecule type" value="Genomic_DNA"/>
</dbReference>
<evidence type="ECO:0000256" key="4">
    <source>
        <dbReference type="ARBA" id="ARBA00022723"/>
    </source>
</evidence>
<dbReference type="NCBIfam" id="TIGR01623">
    <property type="entry name" value="put_zinc_LRP1"/>
    <property type="match status" value="1"/>
</dbReference>
<evidence type="ECO:0000256" key="1">
    <source>
        <dbReference type="ARBA" id="ARBA00004123"/>
    </source>
</evidence>
<evidence type="ECO:0000256" key="9">
    <source>
        <dbReference type="ARBA" id="ARBA00023242"/>
    </source>
</evidence>
<dbReference type="PANTHER" id="PTHR31604">
    <property type="entry name" value="PROTEIN LATERAL ROOT PRIMORDIUM 1"/>
    <property type="match status" value="1"/>
</dbReference>
<keyword evidence="8" id="KW-0010">Activator</keyword>
<dbReference type="InterPro" id="IPR006510">
    <property type="entry name" value="Znf_LRP1"/>
</dbReference>
<proteinExistence type="inferred from homology"/>
<dbReference type="GO" id="GO:0003700">
    <property type="term" value="F:DNA-binding transcription factor activity"/>
    <property type="evidence" value="ECO:0007669"/>
    <property type="project" value="InterPro"/>
</dbReference>
<organism evidence="11 12">
    <name type="scientific">Hibiscus trionum</name>
    <name type="common">Flower of an hour</name>
    <dbReference type="NCBI Taxonomy" id="183268"/>
    <lineage>
        <taxon>Eukaryota</taxon>
        <taxon>Viridiplantae</taxon>
        <taxon>Streptophyta</taxon>
        <taxon>Embryophyta</taxon>
        <taxon>Tracheophyta</taxon>
        <taxon>Spermatophyta</taxon>
        <taxon>Magnoliopsida</taxon>
        <taxon>eudicotyledons</taxon>
        <taxon>Gunneridae</taxon>
        <taxon>Pentapetalae</taxon>
        <taxon>rosids</taxon>
        <taxon>malvids</taxon>
        <taxon>Malvales</taxon>
        <taxon>Malvaceae</taxon>
        <taxon>Malvoideae</taxon>
        <taxon>Hibiscus</taxon>
    </lineage>
</organism>
<keyword evidence="7" id="KW-0238">DNA-binding</keyword>
<protein>
    <submittedName>
        <fullName evidence="11">SHI RELATED SEQUENCE 1, STYLISH 1</fullName>
    </submittedName>
</protein>
<comment type="caution">
    <text evidence="11">The sequence shown here is derived from an EMBL/GenBank/DDBJ whole genome shotgun (WGS) entry which is preliminary data.</text>
</comment>
<accession>A0A9W7HJF6</accession>
<evidence type="ECO:0000256" key="6">
    <source>
        <dbReference type="ARBA" id="ARBA00023070"/>
    </source>
</evidence>
<comment type="similarity">
    <text evidence="2">Belongs to the SHI protein family.</text>
</comment>
<evidence type="ECO:0000256" key="10">
    <source>
        <dbReference type="ARBA" id="ARBA00023294"/>
    </source>
</evidence>
<dbReference type="GO" id="GO:0045893">
    <property type="term" value="P:positive regulation of DNA-templated transcription"/>
    <property type="evidence" value="ECO:0007669"/>
    <property type="project" value="TreeGrafter"/>
</dbReference>
<dbReference type="GO" id="GO:0003677">
    <property type="term" value="F:DNA binding"/>
    <property type="evidence" value="ECO:0007669"/>
    <property type="project" value="UniProtKB-KW"/>
</dbReference>
<dbReference type="Pfam" id="PF05142">
    <property type="entry name" value="DUF702"/>
    <property type="match status" value="1"/>
</dbReference>
<dbReference type="GO" id="GO:0046872">
    <property type="term" value="F:metal ion binding"/>
    <property type="evidence" value="ECO:0007669"/>
    <property type="project" value="UniProtKB-KW"/>
</dbReference>
<dbReference type="Proteomes" id="UP001165190">
    <property type="component" value="Unassembled WGS sequence"/>
</dbReference>
<keyword evidence="12" id="KW-1185">Reference proteome</keyword>
<evidence type="ECO:0000256" key="2">
    <source>
        <dbReference type="ARBA" id="ARBA00006911"/>
    </source>
</evidence>
<dbReference type="NCBIfam" id="TIGR01624">
    <property type="entry name" value="LRP1_Cterm"/>
    <property type="match status" value="1"/>
</dbReference>
<dbReference type="GO" id="GO:0005634">
    <property type="term" value="C:nucleus"/>
    <property type="evidence" value="ECO:0007669"/>
    <property type="project" value="UniProtKB-SubCell"/>
</dbReference>
<dbReference type="AlphaFoldDB" id="A0A9W7HJF6"/>
<dbReference type="InterPro" id="IPR006511">
    <property type="entry name" value="SHI_C"/>
</dbReference>
<name>A0A9W7HJF6_HIBTR</name>
<keyword evidence="9" id="KW-0539">Nucleus</keyword>
<comment type="subcellular location">
    <subcellularLocation>
        <location evidence="1">Nucleus</location>
    </subcellularLocation>
</comment>
<keyword evidence="10" id="KW-0927">Auxin signaling pathway</keyword>
<dbReference type="PANTHER" id="PTHR31604:SF4">
    <property type="entry name" value="PROTEIN SHORT INTERNODES"/>
    <property type="match status" value="1"/>
</dbReference>
<keyword evidence="6" id="KW-0073">Auxin biosynthesis</keyword>
<keyword evidence="3" id="KW-0217">Developmental protein</keyword>
<evidence type="ECO:0000256" key="7">
    <source>
        <dbReference type="ARBA" id="ARBA00023125"/>
    </source>
</evidence>
<dbReference type="GO" id="GO:0009734">
    <property type="term" value="P:auxin-activated signaling pathway"/>
    <property type="evidence" value="ECO:0007669"/>
    <property type="project" value="UniProtKB-KW"/>
</dbReference>
<evidence type="ECO:0000256" key="5">
    <source>
        <dbReference type="ARBA" id="ARBA00022833"/>
    </source>
</evidence>
<sequence>MSGFFSLEGRGINNNQQQAEIQPESWFWYKNEDVSYKGFEQWQQQQLEDIYTSAAGLGVGPSLSSINIADDPSSRSAFLLMGSGGGGNISCQDCGNRAKRDCLHMRCRTCCKSQGFACQTHVKSTWVPSYKRREKQHLLQQEEQLELRGDCPKRQRENPTSSSLACSRLPTNASGFEVVNFPTEVNSEAVFRCLRVSSVEDGDDQYAYKTAVNIAGHVFKGILYDQGPESGYNVAEVAAAGESSSVDGVQHQPFDLITANPTAAATVEANDSGCSITAAASSSTAAFLDPSSLYATPLNTFMAGTQFFPNP</sequence>
<dbReference type="OrthoDB" id="692274at2759"/>
<reference evidence="11" key="1">
    <citation type="submission" date="2023-05" db="EMBL/GenBank/DDBJ databases">
        <title>Genome and transcriptome analyses reveal genes involved in the formation of fine ridges on petal epidermal cells in Hibiscus trionum.</title>
        <authorList>
            <person name="Koshimizu S."/>
            <person name="Masuda S."/>
            <person name="Ishii T."/>
            <person name="Shirasu K."/>
            <person name="Hoshino A."/>
            <person name="Arita M."/>
        </authorList>
    </citation>
    <scope>NUCLEOTIDE SEQUENCE</scope>
    <source>
        <strain evidence="11">Hamamatsu line</strain>
    </source>
</reference>
<evidence type="ECO:0000313" key="11">
    <source>
        <dbReference type="EMBL" id="GMI78281.1"/>
    </source>
</evidence>
<evidence type="ECO:0000313" key="12">
    <source>
        <dbReference type="Proteomes" id="UP001165190"/>
    </source>
</evidence>
<keyword evidence="5" id="KW-0862">Zinc</keyword>
<dbReference type="GO" id="GO:0009851">
    <property type="term" value="P:auxin biosynthetic process"/>
    <property type="evidence" value="ECO:0007669"/>
    <property type="project" value="UniProtKB-KW"/>
</dbReference>
<evidence type="ECO:0000256" key="8">
    <source>
        <dbReference type="ARBA" id="ARBA00023159"/>
    </source>
</evidence>